<dbReference type="Gene3D" id="3.40.50.1240">
    <property type="entry name" value="Phosphoglycerate mutase-like"/>
    <property type="match status" value="1"/>
</dbReference>
<proteinExistence type="predicted"/>
<dbReference type="PANTHER" id="PTHR48100">
    <property type="entry name" value="BROAD-SPECIFICITY PHOSPHATASE YOR283W-RELATED"/>
    <property type="match status" value="1"/>
</dbReference>
<dbReference type="RefSeq" id="WP_073587201.1">
    <property type="nucleotide sequence ID" value="NZ_FRFD01000003.1"/>
</dbReference>
<dbReference type="Proteomes" id="UP000184612">
    <property type="component" value="Unassembled WGS sequence"/>
</dbReference>
<dbReference type="PROSITE" id="PS00175">
    <property type="entry name" value="PG_MUTASE"/>
    <property type="match status" value="1"/>
</dbReference>
<feature type="binding site" evidence="2">
    <location>
        <begin position="15"/>
        <end position="22"/>
    </location>
    <ligand>
        <name>substrate</name>
    </ligand>
</feature>
<dbReference type="Pfam" id="PF00300">
    <property type="entry name" value="His_Phos_1"/>
    <property type="match status" value="1"/>
</dbReference>
<dbReference type="GO" id="GO:0016791">
    <property type="term" value="F:phosphatase activity"/>
    <property type="evidence" value="ECO:0007669"/>
    <property type="project" value="TreeGrafter"/>
</dbReference>
<dbReference type="CDD" id="cd07067">
    <property type="entry name" value="HP_PGM_like"/>
    <property type="match status" value="1"/>
</dbReference>
<organism evidence="3 4">
    <name type="scientific">Anaerocolumna xylanovorans DSM 12503</name>
    <dbReference type="NCBI Taxonomy" id="1121345"/>
    <lineage>
        <taxon>Bacteria</taxon>
        <taxon>Bacillati</taxon>
        <taxon>Bacillota</taxon>
        <taxon>Clostridia</taxon>
        <taxon>Lachnospirales</taxon>
        <taxon>Lachnospiraceae</taxon>
        <taxon>Anaerocolumna</taxon>
    </lineage>
</organism>
<protein>
    <submittedName>
        <fullName evidence="3">Alpha-ribazole phosphatase</fullName>
    </submittedName>
</protein>
<dbReference type="InterPro" id="IPR029033">
    <property type="entry name" value="His_PPase_superfam"/>
</dbReference>
<feature type="active site" description="Proton donor/acceptor" evidence="1">
    <location>
        <position position="87"/>
    </location>
</feature>
<dbReference type="AlphaFoldDB" id="A0A1M7XYU7"/>
<feature type="active site" description="Tele-phosphohistidine intermediate" evidence="1">
    <location>
        <position position="16"/>
    </location>
</feature>
<dbReference type="PANTHER" id="PTHR48100:SF59">
    <property type="entry name" value="ADENOSYLCOBALAMIN_ALPHA-RIBAZOLE PHOSPHATASE"/>
    <property type="match status" value="1"/>
</dbReference>
<evidence type="ECO:0000313" key="4">
    <source>
        <dbReference type="Proteomes" id="UP000184612"/>
    </source>
</evidence>
<reference evidence="3 4" key="1">
    <citation type="submission" date="2016-12" db="EMBL/GenBank/DDBJ databases">
        <authorList>
            <person name="Song W.-J."/>
            <person name="Kurnit D.M."/>
        </authorList>
    </citation>
    <scope>NUCLEOTIDE SEQUENCE [LARGE SCALE GENOMIC DNA]</scope>
    <source>
        <strain evidence="3 4">DSM 12503</strain>
    </source>
</reference>
<feature type="binding site" evidence="2">
    <location>
        <position position="65"/>
    </location>
    <ligand>
        <name>substrate</name>
    </ligand>
</feature>
<gene>
    <name evidence="3" type="ORF">SAMN02745217_00489</name>
</gene>
<dbReference type="SMART" id="SM00855">
    <property type="entry name" value="PGAM"/>
    <property type="match status" value="1"/>
</dbReference>
<dbReference type="GO" id="GO:0005737">
    <property type="term" value="C:cytoplasm"/>
    <property type="evidence" value="ECO:0007669"/>
    <property type="project" value="TreeGrafter"/>
</dbReference>
<dbReference type="InterPro" id="IPR001345">
    <property type="entry name" value="PG/BPGM_mutase_AS"/>
</dbReference>
<sequence length="206" mass="23501">MRNWTENQINLILIRHGETPSNTLKRYLGKTDEDLSEAGIEKLLLEKEKGKYPKADILFSSPMKRCIQTAEILYGCKKPVIIEEWREIDFGRFEGKNYKELNGDADYQAWIDSNGELPFPEGESREEFLQRCQKGLQKAVAGLVREERETPVTAAAVVHGGNIMALLSACHGGNYYDYQCKNAEGYMCSLKFLNKSELSIEIIRKL</sequence>
<name>A0A1M7XYU7_9FIRM</name>
<dbReference type="STRING" id="1121345.SAMN02745217_00489"/>
<dbReference type="InterPro" id="IPR050275">
    <property type="entry name" value="PGM_Phosphatase"/>
</dbReference>
<keyword evidence="4" id="KW-1185">Reference proteome</keyword>
<evidence type="ECO:0000256" key="1">
    <source>
        <dbReference type="PIRSR" id="PIRSR613078-1"/>
    </source>
</evidence>
<evidence type="ECO:0000313" key="3">
    <source>
        <dbReference type="EMBL" id="SHO44197.1"/>
    </source>
</evidence>
<dbReference type="EMBL" id="FRFD01000003">
    <property type="protein sequence ID" value="SHO44197.1"/>
    <property type="molecule type" value="Genomic_DNA"/>
</dbReference>
<accession>A0A1M7XYU7</accession>
<dbReference type="InterPro" id="IPR013078">
    <property type="entry name" value="His_Pase_superF_clade-1"/>
</dbReference>
<evidence type="ECO:0000256" key="2">
    <source>
        <dbReference type="PIRSR" id="PIRSR613078-2"/>
    </source>
</evidence>
<dbReference type="SUPFAM" id="SSF53254">
    <property type="entry name" value="Phosphoglycerate mutase-like"/>
    <property type="match status" value="1"/>
</dbReference>